<dbReference type="Proteomes" id="UP000266016">
    <property type="component" value="Unassembled WGS sequence"/>
</dbReference>
<accession>A0A398B1V6</accession>
<proteinExistence type="predicted"/>
<dbReference type="AlphaFoldDB" id="A0A398B1V6"/>
<evidence type="ECO:0000313" key="1">
    <source>
        <dbReference type="EMBL" id="RID82878.1"/>
    </source>
</evidence>
<reference evidence="1 2" key="1">
    <citation type="submission" date="2018-08" db="EMBL/GenBank/DDBJ databases">
        <title>Bacillus jemisoniae sp. nov., Bacillus chryseoplanitiae sp. nov., Bacillus resnikiae sp. nov., and Bacillus frankliniae sp. nov., isolated from Viking spacecraft and associated surfaces.</title>
        <authorList>
            <person name="Seuylemezian A."/>
            <person name="Vaishampayan P."/>
        </authorList>
    </citation>
    <scope>NUCLEOTIDE SEQUENCE [LARGE SCALE GENOMIC DNA]</scope>
    <source>
        <strain evidence="1 2">MA001</strain>
    </source>
</reference>
<dbReference type="RefSeq" id="WP_119118410.1">
    <property type="nucleotide sequence ID" value="NZ_QWVS01000041.1"/>
</dbReference>
<keyword evidence="2" id="KW-1185">Reference proteome</keyword>
<gene>
    <name evidence="1" type="ORF">D1953_17260</name>
</gene>
<organism evidence="1 2">
    <name type="scientific">Peribacillus asahii</name>
    <dbReference type="NCBI Taxonomy" id="228899"/>
    <lineage>
        <taxon>Bacteria</taxon>
        <taxon>Bacillati</taxon>
        <taxon>Bacillota</taxon>
        <taxon>Bacilli</taxon>
        <taxon>Bacillales</taxon>
        <taxon>Bacillaceae</taxon>
        <taxon>Peribacillus</taxon>
    </lineage>
</organism>
<evidence type="ECO:0000313" key="2">
    <source>
        <dbReference type="Proteomes" id="UP000266016"/>
    </source>
</evidence>
<protein>
    <submittedName>
        <fullName evidence="1">Uncharacterized protein</fullName>
    </submittedName>
</protein>
<dbReference type="EMBL" id="QWVS01000041">
    <property type="protein sequence ID" value="RID82878.1"/>
    <property type="molecule type" value="Genomic_DNA"/>
</dbReference>
<sequence length="94" mass="11195">MKYIMQNINAYSGQVLRETEFKDQTKIDTFIKHYERLDSKLNKEMMIVLVDKDKEAWNAGYLGYVVDNTKEDAGIISYKFVFKVKKSNYRVRIK</sequence>
<comment type="caution">
    <text evidence="1">The sequence shown here is derived from an EMBL/GenBank/DDBJ whole genome shotgun (WGS) entry which is preliminary data.</text>
</comment>
<name>A0A398B1V6_9BACI</name>